<dbReference type="InterPro" id="IPR011008">
    <property type="entry name" value="Dimeric_a/b-barrel"/>
</dbReference>
<dbReference type="EMBL" id="CAAE01007395">
    <property type="protein sequence ID" value="CAF90184.1"/>
    <property type="molecule type" value="Genomic_DNA"/>
</dbReference>
<dbReference type="GO" id="GO:0042984">
    <property type="term" value="P:regulation of amyloid precursor protein biosynthetic process"/>
    <property type="evidence" value="ECO:0007669"/>
    <property type="project" value="TreeGrafter"/>
</dbReference>
<name>Q4TA98_TETNG</name>
<dbReference type="GO" id="GO:0005737">
    <property type="term" value="C:cytoplasm"/>
    <property type="evidence" value="ECO:0007669"/>
    <property type="project" value="TreeGrafter"/>
</dbReference>
<dbReference type="OrthoDB" id="427950at2759"/>
<dbReference type="KEGG" id="tng:GSTEN00004307G001"/>
<dbReference type="PANTHER" id="PTHR12178:SF2">
    <property type="entry name" value="N-TERMINAL EF-HAND CALCIUM-BINDING PROTEIN 2"/>
    <property type="match status" value="1"/>
</dbReference>
<dbReference type="AlphaFoldDB" id="Q4TA98"/>
<proteinExistence type="predicted"/>
<reference evidence="1" key="1">
    <citation type="journal article" date="2004" name="Nature">
        <title>Genome duplication in the teleost fish Tetraodon nigroviridis reveals the early vertebrate proto-karyotype.</title>
        <authorList>
            <person name="Jaillon O."/>
            <person name="Aury J.-M."/>
            <person name="Brunet F."/>
            <person name="Petit J.-L."/>
            <person name="Stange-Thomann N."/>
            <person name="Mauceli E."/>
            <person name="Bouneau L."/>
            <person name="Fischer C."/>
            <person name="Ozouf-Costaz C."/>
            <person name="Bernot A."/>
            <person name="Nicaud S."/>
            <person name="Jaffe D."/>
            <person name="Fisher S."/>
            <person name="Lutfalla G."/>
            <person name="Dossat C."/>
            <person name="Segurens B."/>
            <person name="Dasilva C."/>
            <person name="Salanoubat M."/>
            <person name="Levy M."/>
            <person name="Boudet N."/>
            <person name="Castellano S."/>
            <person name="Anthouard V."/>
            <person name="Jubin C."/>
            <person name="Castelli V."/>
            <person name="Katinka M."/>
            <person name="Vacherie B."/>
            <person name="Biemont C."/>
            <person name="Skalli Z."/>
            <person name="Cattolico L."/>
            <person name="Poulain J."/>
            <person name="De Berardinis V."/>
            <person name="Cruaud C."/>
            <person name="Duprat S."/>
            <person name="Brottier P."/>
            <person name="Coutanceau J.-P."/>
            <person name="Gouzy J."/>
            <person name="Parra G."/>
            <person name="Lardier G."/>
            <person name="Chapple C."/>
            <person name="McKernan K.J."/>
            <person name="McEwan P."/>
            <person name="Bosak S."/>
            <person name="Kellis M."/>
            <person name="Volff J.-N."/>
            <person name="Guigo R."/>
            <person name="Zody M.C."/>
            <person name="Mesirov J."/>
            <person name="Lindblad-Toh K."/>
            <person name="Birren B."/>
            <person name="Nusbaum C."/>
            <person name="Kahn D."/>
            <person name="Robinson-Rechavi M."/>
            <person name="Laudet V."/>
            <person name="Schachter V."/>
            <person name="Quetier F."/>
            <person name="Saurin W."/>
            <person name="Scarpelli C."/>
            <person name="Wincker P."/>
            <person name="Lander E.S."/>
            <person name="Weissenbach J."/>
            <person name="Roest Crollius H."/>
        </authorList>
    </citation>
    <scope>NUCLEOTIDE SEQUENCE [LARGE SCALE GENOMIC DNA]</scope>
</reference>
<gene>
    <name evidence="1" type="ORF">GSTENG00004307001</name>
</gene>
<dbReference type="SUPFAM" id="SSF54909">
    <property type="entry name" value="Dimeric alpha+beta barrel"/>
    <property type="match status" value="1"/>
</dbReference>
<accession>Q4TA98</accession>
<evidence type="ECO:0000313" key="1">
    <source>
        <dbReference type="EMBL" id="CAF90184.1"/>
    </source>
</evidence>
<sequence>MGTVCGTAVVPAKTSPRMSGRQNEHIVPDYPANNKINTREAFRTLNNATDVKKEGLDDQISRLAKLIGRLEDKILFYLPQSLLLIRQEMVVSQKKLAEFCEALKQYLRSVSIQRECFHVTAVRLPDGLSFVIYEFWTGEEEWKQLVPSSGFLLTTGKCLSGQWLNGADLGASCCGQISPTLVNEGIFECICWDTRQQSQYSYKGERTKENNFMVMFGYYCMFR</sequence>
<dbReference type="PANTHER" id="PTHR12178">
    <property type="entry name" value="EF-HAND DOMAIN-CONTAINING PROTEIN"/>
    <property type="match status" value="1"/>
</dbReference>
<organism evidence="1">
    <name type="scientific">Tetraodon nigroviridis</name>
    <name type="common">Spotted green pufferfish</name>
    <name type="synonym">Chelonodon nigroviridis</name>
    <dbReference type="NCBI Taxonomy" id="99883"/>
    <lineage>
        <taxon>Eukaryota</taxon>
        <taxon>Metazoa</taxon>
        <taxon>Chordata</taxon>
        <taxon>Craniata</taxon>
        <taxon>Vertebrata</taxon>
        <taxon>Euteleostomi</taxon>
        <taxon>Actinopterygii</taxon>
        <taxon>Neopterygii</taxon>
        <taxon>Teleostei</taxon>
        <taxon>Neoteleostei</taxon>
        <taxon>Acanthomorphata</taxon>
        <taxon>Eupercaria</taxon>
        <taxon>Tetraodontiformes</taxon>
        <taxon>Tetradontoidea</taxon>
        <taxon>Tetraodontidae</taxon>
        <taxon>Tetraodon</taxon>
    </lineage>
</organism>
<protein>
    <submittedName>
        <fullName evidence="1">Chromosome undetermined SCAF7395, whole genome shotgun sequence</fullName>
    </submittedName>
</protein>
<reference evidence="1" key="2">
    <citation type="submission" date="2004-02" db="EMBL/GenBank/DDBJ databases">
        <authorList>
            <consortium name="Genoscope"/>
            <consortium name="Whitehead Institute Centre for Genome Research"/>
        </authorList>
    </citation>
    <scope>NUCLEOTIDE SEQUENCE</scope>
</reference>
<dbReference type="InterPro" id="IPR039862">
    <property type="entry name" value="NECAB1/2/3"/>
</dbReference>